<dbReference type="EMBL" id="AP015034">
    <property type="protein sequence ID" value="BAT75070.1"/>
    <property type="molecule type" value="Genomic_DNA"/>
</dbReference>
<dbReference type="PANTHER" id="PTHR12265:SF9">
    <property type="entry name" value="DUF829 DOMAIN PROTEIN"/>
    <property type="match status" value="1"/>
</dbReference>
<dbReference type="Proteomes" id="UP000291084">
    <property type="component" value="Chromosome 1"/>
</dbReference>
<sequence length="480" mass="53694">MTVNSCFQFYPQQTTTTISAIVHHHPPVTNRTSTQQKPPPFTLHCCRLQSCQLSNFRTQIYSVRLLGHLRAMRGAEGGGGGGFAVRGGNIYWGRKEETGFRGIVVIFSWVSVPQTILREFVDLCSSFGWNSLVCSANYLSAFHDESAMPLAFCVLDELIKELRTRACPVVFASFSAGSKACLYKVFQLIDGRCETALNLPNYQLLRNCLCGQIYDSGPIDVTSDFGFRFALHPSIAKVPGPSKLVSWVAKSVTSGLDALYLTRFESQAAEHWQALYSSVNFGAPFLLLCSENDDLLRYQNICDFTQRLRNLNGDVNLVNFSSSSHLGHYKHHPIQYRIAVNNLLEKALTIYSQKVMLERERTGMDGTQDEISELICDLQKVAINSNKSLRRVAVGPTDHFFLPSSAGHYSDRECGTPYDEQKEKPVCLPSFPSISAHSVLGQFLFDVCVPKNVEGWDVKFSSAPRHSLFRSTKRIGRSRL</sequence>
<protein>
    <recommendedName>
        <fullName evidence="3">DUF829 domain-containing protein</fullName>
    </recommendedName>
</protein>
<evidence type="ECO:0000313" key="2">
    <source>
        <dbReference type="Proteomes" id="UP000291084"/>
    </source>
</evidence>
<dbReference type="InterPro" id="IPR029058">
    <property type="entry name" value="AB_hydrolase_fold"/>
</dbReference>
<dbReference type="AlphaFoldDB" id="A0A0S3R3A2"/>
<keyword evidence="2" id="KW-1185">Reference proteome</keyword>
<dbReference type="OrthoDB" id="77878at2759"/>
<dbReference type="SUPFAM" id="SSF53474">
    <property type="entry name" value="alpha/beta-Hydrolases"/>
    <property type="match status" value="1"/>
</dbReference>
<dbReference type="InterPro" id="IPR008547">
    <property type="entry name" value="DUF829_TMEM53"/>
</dbReference>
<gene>
    <name evidence="1" type="primary">Vigan.01G287100</name>
    <name evidence="1" type="ORF">VIGAN_01287100</name>
</gene>
<organism evidence="1 2">
    <name type="scientific">Vigna angularis var. angularis</name>
    <dbReference type="NCBI Taxonomy" id="157739"/>
    <lineage>
        <taxon>Eukaryota</taxon>
        <taxon>Viridiplantae</taxon>
        <taxon>Streptophyta</taxon>
        <taxon>Embryophyta</taxon>
        <taxon>Tracheophyta</taxon>
        <taxon>Spermatophyta</taxon>
        <taxon>Magnoliopsida</taxon>
        <taxon>eudicotyledons</taxon>
        <taxon>Gunneridae</taxon>
        <taxon>Pentapetalae</taxon>
        <taxon>rosids</taxon>
        <taxon>fabids</taxon>
        <taxon>Fabales</taxon>
        <taxon>Fabaceae</taxon>
        <taxon>Papilionoideae</taxon>
        <taxon>50 kb inversion clade</taxon>
        <taxon>NPAAA clade</taxon>
        <taxon>indigoferoid/millettioid clade</taxon>
        <taxon>Phaseoleae</taxon>
        <taxon>Vigna</taxon>
    </lineage>
</organism>
<accession>A0A0S3R3A2</accession>
<dbReference type="PANTHER" id="PTHR12265">
    <property type="entry name" value="TRANSMEMBRANE PROTEIN 53"/>
    <property type="match status" value="1"/>
</dbReference>
<evidence type="ECO:0000313" key="1">
    <source>
        <dbReference type="EMBL" id="BAT75070.1"/>
    </source>
</evidence>
<dbReference type="Pfam" id="PF05705">
    <property type="entry name" value="DUF829"/>
    <property type="match status" value="1"/>
</dbReference>
<evidence type="ECO:0008006" key="3">
    <source>
        <dbReference type="Google" id="ProtNLM"/>
    </source>
</evidence>
<proteinExistence type="predicted"/>
<reference evidence="1 2" key="1">
    <citation type="journal article" date="2015" name="Sci. Rep.">
        <title>The power of single molecule real-time sequencing technology in the de novo assembly of a eukaryotic genome.</title>
        <authorList>
            <person name="Sakai H."/>
            <person name="Naito K."/>
            <person name="Ogiso-Tanaka E."/>
            <person name="Takahashi Y."/>
            <person name="Iseki K."/>
            <person name="Muto C."/>
            <person name="Satou K."/>
            <person name="Teruya K."/>
            <person name="Shiroma A."/>
            <person name="Shimoji M."/>
            <person name="Hirano T."/>
            <person name="Itoh T."/>
            <person name="Kaga A."/>
            <person name="Tomooka N."/>
        </authorList>
    </citation>
    <scope>NUCLEOTIDE SEQUENCE [LARGE SCALE GENOMIC DNA]</scope>
    <source>
        <strain evidence="2">cv. Shumari</strain>
    </source>
</reference>
<name>A0A0S3R3A2_PHAAN</name>